<dbReference type="InterPro" id="IPR019128">
    <property type="entry name" value="Dcc1"/>
</dbReference>
<dbReference type="GO" id="GO:0000775">
    <property type="term" value="C:chromosome, centromeric region"/>
    <property type="evidence" value="ECO:0007669"/>
    <property type="project" value="TreeGrafter"/>
</dbReference>
<dbReference type="Pfam" id="PF09724">
    <property type="entry name" value="Dcc1"/>
    <property type="match status" value="1"/>
</dbReference>
<evidence type="ECO:0000256" key="1">
    <source>
        <dbReference type="ARBA" id="ARBA00007017"/>
    </source>
</evidence>
<gene>
    <name evidence="4" type="ORF">RF11_13087</name>
</gene>
<dbReference type="PANTHER" id="PTHR13395:SF6">
    <property type="entry name" value="SISTER CHROMATID COHESION PROTEIN DCC1"/>
    <property type="match status" value="1"/>
</dbReference>
<dbReference type="GO" id="GO:0000785">
    <property type="term" value="C:chromatin"/>
    <property type="evidence" value="ECO:0007669"/>
    <property type="project" value="TreeGrafter"/>
</dbReference>
<reference evidence="4 5" key="1">
    <citation type="journal article" date="2014" name="Genome Biol. Evol.">
        <title>The genome of the myxosporean Thelohanellus kitauei shows adaptations to nutrient acquisition within its fish host.</title>
        <authorList>
            <person name="Yang Y."/>
            <person name="Xiong J."/>
            <person name="Zhou Z."/>
            <person name="Huo F."/>
            <person name="Miao W."/>
            <person name="Ran C."/>
            <person name="Liu Y."/>
            <person name="Zhang J."/>
            <person name="Feng J."/>
            <person name="Wang M."/>
            <person name="Wang M."/>
            <person name="Wang L."/>
            <person name="Yao B."/>
        </authorList>
    </citation>
    <scope>NUCLEOTIDE SEQUENCE [LARGE SCALE GENOMIC DNA]</scope>
    <source>
        <strain evidence="4">Wuqing</strain>
    </source>
</reference>
<dbReference type="GO" id="GO:0034088">
    <property type="term" value="P:maintenance of mitotic sister chromatid cohesion"/>
    <property type="evidence" value="ECO:0007669"/>
    <property type="project" value="TreeGrafter"/>
</dbReference>
<dbReference type="AlphaFoldDB" id="A0A0C2N0B4"/>
<dbReference type="GO" id="GO:0006260">
    <property type="term" value="P:DNA replication"/>
    <property type="evidence" value="ECO:0007669"/>
    <property type="project" value="UniProtKB-KW"/>
</dbReference>
<keyword evidence="5" id="KW-1185">Reference proteome</keyword>
<dbReference type="Proteomes" id="UP000031668">
    <property type="component" value="Unassembled WGS sequence"/>
</dbReference>
<dbReference type="EMBL" id="JWZT01001020">
    <property type="protein sequence ID" value="KII73051.1"/>
    <property type="molecule type" value="Genomic_DNA"/>
</dbReference>
<proteinExistence type="inferred from homology"/>
<protein>
    <recommendedName>
        <fullName evidence="2">Sister chromatid cohesion protein DCC1</fullName>
    </recommendedName>
</protein>
<accession>A0A0C2N0B4</accession>
<evidence type="ECO:0000256" key="3">
    <source>
        <dbReference type="ARBA" id="ARBA00022705"/>
    </source>
</evidence>
<organism evidence="4 5">
    <name type="scientific">Thelohanellus kitauei</name>
    <name type="common">Myxosporean</name>
    <dbReference type="NCBI Taxonomy" id="669202"/>
    <lineage>
        <taxon>Eukaryota</taxon>
        <taxon>Metazoa</taxon>
        <taxon>Cnidaria</taxon>
        <taxon>Myxozoa</taxon>
        <taxon>Myxosporea</taxon>
        <taxon>Bivalvulida</taxon>
        <taxon>Platysporina</taxon>
        <taxon>Myxobolidae</taxon>
        <taxon>Thelohanellus</taxon>
    </lineage>
</organism>
<evidence type="ECO:0000313" key="4">
    <source>
        <dbReference type="EMBL" id="KII73051.1"/>
    </source>
</evidence>
<dbReference type="GO" id="GO:0031390">
    <property type="term" value="C:Ctf18 RFC-like complex"/>
    <property type="evidence" value="ECO:0007669"/>
    <property type="project" value="InterPro"/>
</dbReference>
<evidence type="ECO:0000256" key="2">
    <source>
        <dbReference type="ARBA" id="ARBA00017682"/>
    </source>
</evidence>
<comment type="caution">
    <text evidence="4">The sequence shown here is derived from an EMBL/GenBank/DDBJ whole genome shotgun (WGS) entry which is preliminary data.</text>
</comment>
<sequence length="360" mass="42065">MFLCYYFNHLCNFETTILIRIINCPSPDASTSKYRQRSQRTEDKHPSYVPTIRYFSKDFRDIKQPLGDCDKRLLQFQKDPLGKLQAASYHRFEHSAWDMSGSKPSNHLEQKLRDILGAYAYQGPEHEEKFQNSLLSLEELSQNMLCTSYELLDILLEMPDVTSLDGYWRVVDELYLANCVVQICNLVKEQKWDPDSLPDDDIREILSSSYPDAIIDLAFKACCHAKQKKDPYSLSEKKVPRFYAIHILHKAKRMALNEFYSKMKNLLPLGFEPTSEHLKGVAIEDFAKNVIIYFPKSSLSSNMADRFKQIFSTNEKWEKSHLDLYIKDILGKDQSLDKIYSQYCNMDTQNDEIFYTQKLA</sequence>
<evidence type="ECO:0000313" key="5">
    <source>
        <dbReference type="Proteomes" id="UP000031668"/>
    </source>
</evidence>
<name>A0A0C2N0B4_THEKT</name>
<dbReference type="PANTHER" id="PTHR13395">
    <property type="entry name" value="SISTER CHROMATID COHESION PROTEIN DCC1-RELATED"/>
    <property type="match status" value="1"/>
</dbReference>
<comment type="similarity">
    <text evidence="1">Belongs to the DCC1 family.</text>
</comment>
<dbReference type="OrthoDB" id="5199543at2759"/>
<keyword evidence="3" id="KW-0235">DNA replication</keyword>